<dbReference type="EMBL" id="JAYWIO010000007">
    <property type="protein sequence ID" value="KAK7251370.1"/>
    <property type="molecule type" value="Genomic_DNA"/>
</dbReference>
<accession>A0AAN9E9A4</accession>
<name>A0AAN9E9A4_CROPI</name>
<evidence type="ECO:0000313" key="3">
    <source>
        <dbReference type="Proteomes" id="UP001372338"/>
    </source>
</evidence>
<evidence type="ECO:0000313" key="2">
    <source>
        <dbReference type="EMBL" id="KAK7251370.1"/>
    </source>
</evidence>
<dbReference type="AlphaFoldDB" id="A0AAN9E9A4"/>
<organism evidence="2 3">
    <name type="scientific">Crotalaria pallida</name>
    <name type="common">Smooth rattlebox</name>
    <name type="synonym">Crotalaria striata</name>
    <dbReference type="NCBI Taxonomy" id="3830"/>
    <lineage>
        <taxon>Eukaryota</taxon>
        <taxon>Viridiplantae</taxon>
        <taxon>Streptophyta</taxon>
        <taxon>Embryophyta</taxon>
        <taxon>Tracheophyta</taxon>
        <taxon>Spermatophyta</taxon>
        <taxon>Magnoliopsida</taxon>
        <taxon>eudicotyledons</taxon>
        <taxon>Gunneridae</taxon>
        <taxon>Pentapetalae</taxon>
        <taxon>rosids</taxon>
        <taxon>fabids</taxon>
        <taxon>Fabales</taxon>
        <taxon>Fabaceae</taxon>
        <taxon>Papilionoideae</taxon>
        <taxon>50 kb inversion clade</taxon>
        <taxon>genistoids sensu lato</taxon>
        <taxon>core genistoids</taxon>
        <taxon>Crotalarieae</taxon>
        <taxon>Crotalaria</taxon>
    </lineage>
</organism>
<sequence>MEDFTFRGKTRPLTLVKAQGGQGASHATVAKTKMLKNMKTSIIAKTSQVALPVIVDDPKKRTPTKGTPSKTPKETLSEPPKLSQKAKEDVNLL</sequence>
<comment type="caution">
    <text evidence="2">The sequence shown here is derived from an EMBL/GenBank/DDBJ whole genome shotgun (WGS) entry which is preliminary data.</text>
</comment>
<keyword evidence="3" id="KW-1185">Reference proteome</keyword>
<gene>
    <name evidence="2" type="ORF">RIF29_34500</name>
</gene>
<reference evidence="2 3" key="1">
    <citation type="submission" date="2024-01" db="EMBL/GenBank/DDBJ databases">
        <title>The genomes of 5 underutilized Papilionoideae crops provide insights into root nodulation and disease resistanc.</title>
        <authorList>
            <person name="Yuan L."/>
        </authorList>
    </citation>
    <scope>NUCLEOTIDE SEQUENCE [LARGE SCALE GENOMIC DNA]</scope>
    <source>
        <strain evidence="2">ZHUSHIDOU_FW_LH</strain>
        <tissue evidence="2">Leaf</tissue>
    </source>
</reference>
<evidence type="ECO:0000256" key="1">
    <source>
        <dbReference type="SAM" id="MobiDB-lite"/>
    </source>
</evidence>
<feature type="region of interest" description="Disordered" evidence="1">
    <location>
        <begin position="54"/>
        <end position="93"/>
    </location>
</feature>
<protein>
    <submittedName>
        <fullName evidence="2">Uncharacterized protein</fullName>
    </submittedName>
</protein>
<dbReference type="Proteomes" id="UP001372338">
    <property type="component" value="Unassembled WGS sequence"/>
</dbReference>
<proteinExistence type="predicted"/>